<dbReference type="Proteomes" id="UP000236903">
    <property type="component" value="Chromosome"/>
</dbReference>
<gene>
    <name evidence="1" type="ORF">BKM03_11405</name>
</gene>
<evidence type="ECO:0000313" key="1">
    <source>
        <dbReference type="EMBL" id="AVB19779.1"/>
    </source>
</evidence>
<dbReference type="KEGG" id="pavl:BKM03_11405"/>
<sequence length="33" mass="3327">MCSLTNGSRTHEACDGLAVLPDGAVCEAFSSPS</sequence>
<evidence type="ECO:0000313" key="2">
    <source>
        <dbReference type="Proteomes" id="UP000236903"/>
    </source>
</evidence>
<organism evidence="1 2">
    <name type="scientific">Pseudomonas avellanae</name>
    <dbReference type="NCBI Taxonomy" id="46257"/>
    <lineage>
        <taxon>Bacteria</taxon>
        <taxon>Pseudomonadati</taxon>
        <taxon>Pseudomonadota</taxon>
        <taxon>Gammaproteobacteria</taxon>
        <taxon>Pseudomonadales</taxon>
        <taxon>Pseudomonadaceae</taxon>
        <taxon>Pseudomonas</taxon>
    </lineage>
</organism>
<dbReference type="EMBL" id="CP026562">
    <property type="protein sequence ID" value="AVB19779.1"/>
    <property type="molecule type" value="Genomic_DNA"/>
</dbReference>
<dbReference type="AlphaFoldDB" id="A0AAD0DWB5"/>
<reference evidence="1 2" key="1">
    <citation type="submission" date="2018-02" db="EMBL/GenBank/DDBJ databases">
        <title>Comparative genomics of Pseudomonas syringae.</title>
        <authorList>
            <person name="Hulin M.T."/>
        </authorList>
    </citation>
    <scope>NUCLEOTIDE SEQUENCE [LARGE SCALE GENOMIC DNA]</scope>
    <source>
        <strain evidence="1 2">R2leaf</strain>
    </source>
</reference>
<accession>A0AAD0DWB5</accession>
<name>A0AAD0DWB5_9PSED</name>
<protein>
    <submittedName>
        <fullName evidence="1">Uncharacterized protein</fullName>
    </submittedName>
</protein>
<proteinExistence type="predicted"/>